<dbReference type="SUPFAM" id="SSF52540">
    <property type="entry name" value="P-loop containing nucleoside triphosphate hydrolases"/>
    <property type="match status" value="1"/>
</dbReference>
<gene>
    <name evidence="10" type="primary">miaA</name>
    <name evidence="14" type="ORF">ADN01_12660</name>
</gene>
<proteinExistence type="inferred from homology"/>
<feature type="binding site" evidence="10">
    <location>
        <begin position="15"/>
        <end position="20"/>
    </location>
    <ligand>
        <name>substrate</name>
    </ligand>
</feature>
<dbReference type="HAMAP" id="MF_00185">
    <property type="entry name" value="IPP_trans"/>
    <property type="match status" value="1"/>
</dbReference>
<keyword evidence="5 10" id="KW-0819">tRNA processing</keyword>
<comment type="caution">
    <text evidence="14">The sequence shown here is derived from an EMBL/GenBank/DDBJ whole genome shotgun (WGS) entry which is preliminary data.</text>
</comment>
<dbReference type="RefSeq" id="WP_062418145.1">
    <property type="nucleotide sequence ID" value="NZ_DF967974.1"/>
</dbReference>
<dbReference type="PANTHER" id="PTHR11088:SF60">
    <property type="entry name" value="TRNA DIMETHYLALLYLTRANSFERASE"/>
    <property type="match status" value="1"/>
</dbReference>
<dbReference type="Proteomes" id="UP000050501">
    <property type="component" value="Unassembled WGS sequence"/>
</dbReference>
<dbReference type="GO" id="GO:0006400">
    <property type="term" value="P:tRNA modification"/>
    <property type="evidence" value="ECO:0007669"/>
    <property type="project" value="TreeGrafter"/>
</dbReference>
<evidence type="ECO:0000256" key="6">
    <source>
        <dbReference type="ARBA" id="ARBA00022741"/>
    </source>
</evidence>
<sequence>MHIPERAILAVVGPTAVGKTETALRMAEALNAEVISVDSRLFYRSMDIGTAKPTVEERARVPHHLIDVAEPDEVWSLAVFQQAAQQAIAEVHARGHLPLLVGGTGQYLRAVMEGWEPPTTQPDARLRAALEAWGQQIGAQALHERLAVVDPAAAAGIDFTNVRRTVRALEVVFQSGRRFSEQRGRGPSPYTRLTIGLRRPRAELYARIDQRIEQMVADGLLEEVRGLLSRGYGADLPTLSAIGYREMAAVVRGEISLDEAVAQMKRQTRVFVRRQANWFKESDPNIHWFTAQPGVENEILAWLAADPPWLAAGETVET</sequence>
<comment type="catalytic activity">
    <reaction evidence="9 10 11">
        <text>adenosine(37) in tRNA + dimethylallyl diphosphate = N(6)-dimethylallyladenosine(37) in tRNA + diphosphate</text>
        <dbReference type="Rhea" id="RHEA:26482"/>
        <dbReference type="Rhea" id="RHEA-COMP:10162"/>
        <dbReference type="Rhea" id="RHEA-COMP:10375"/>
        <dbReference type="ChEBI" id="CHEBI:33019"/>
        <dbReference type="ChEBI" id="CHEBI:57623"/>
        <dbReference type="ChEBI" id="CHEBI:74411"/>
        <dbReference type="ChEBI" id="CHEBI:74415"/>
        <dbReference type="EC" id="2.5.1.75"/>
    </reaction>
</comment>
<keyword evidence="4 10" id="KW-0808">Transferase</keyword>
<evidence type="ECO:0000256" key="12">
    <source>
        <dbReference type="RuleBase" id="RU003784"/>
    </source>
</evidence>
<comment type="cofactor">
    <cofactor evidence="1 10">
        <name>Mg(2+)</name>
        <dbReference type="ChEBI" id="CHEBI:18420"/>
    </cofactor>
</comment>
<comment type="subunit">
    <text evidence="10">Monomer.</text>
</comment>
<dbReference type="EC" id="2.5.1.75" evidence="10"/>
<evidence type="ECO:0000313" key="15">
    <source>
        <dbReference type="Proteomes" id="UP000050501"/>
    </source>
</evidence>
<evidence type="ECO:0000256" key="8">
    <source>
        <dbReference type="ARBA" id="ARBA00022842"/>
    </source>
</evidence>
<evidence type="ECO:0000256" key="10">
    <source>
        <dbReference type="HAMAP-Rule" id="MF_00185"/>
    </source>
</evidence>
<feature type="site" description="Interaction with substrate tRNA" evidence="10">
    <location>
        <position position="104"/>
    </location>
</feature>
<dbReference type="GO" id="GO:0005524">
    <property type="term" value="F:ATP binding"/>
    <property type="evidence" value="ECO:0007669"/>
    <property type="project" value="UniProtKB-UniRule"/>
</dbReference>
<dbReference type="AlphaFoldDB" id="A0A0P6XU72"/>
<evidence type="ECO:0000256" key="2">
    <source>
        <dbReference type="ARBA" id="ARBA00003213"/>
    </source>
</evidence>
<dbReference type="GO" id="GO:0052381">
    <property type="term" value="F:tRNA dimethylallyltransferase activity"/>
    <property type="evidence" value="ECO:0007669"/>
    <property type="project" value="UniProtKB-UniRule"/>
</dbReference>
<dbReference type="Gene3D" id="1.10.20.140">
    <property type="match status" value="1"/>
</dbReference>
<feature type="site" description="Interaction with substrate tRNA" evidence="10">
    <location>
        <position position="127"/>
    </location>
</feature>
<evidence type="ECO:0000256" key="4">
    <source>
        <dbReference type="ARBA" id="ARBA00022679"/>
    </source>
</evidence>
<evidence type="ECO:0000256" key="1">
    <source>
        <dbReference type="ARBA" id="ARBA00001946"/>
    </source>
</evidence>
<comment type="similarity">
    <text evidence="3 10 13">Belongs to the IPP transferase family.</text>
</comment>
<keyword evidence="8 10" id="KW-0460">Magnesium</keyword>
<feature type="binding site" evidence="10">
    <location>
        <begin position="13"/>
        <end position="20"/>
    </location>
    <ligand>
        <name>ATP</name>
        <dbReference type="ChEBI" id="CHEBI:30616"/>
    </ligand>
</feature>
<evidence type="ECO:0000256" key="5">
    <source>
        <dbReference type="ARBA" id="ARBA00022694"/>
    </source>
</evidence>
<evidence type="ECO:0000313" key="14">
    <source>
        <dbReference type="EMBL" id="KPL80107.1"/>
    </source>
</evidence>
<evidence type="ECO:0000256" key="3">
    <source>
        <dbReference type="ARBA" id="ARBA00005842"/>
    </source>
</evidence>
<dbReference type="Gene3D" id="3.40.50.300">
    <property type="entry name" value="P-loop containing nucleotide triphosphate hydrolases"/>
    <property type="match status" value="1"/>
</dbReference>
<keyword evidence="15" id="KW-1185">Reference proteome</keyword>
<evidence type="ECO:0000256" key="13">
    <source>
        <dbReference type="RuleBase" id="RU003785"/>
    </source>
</evidence>
<name>A0A0P6XU72_9CHLR</name>
<comment type="caution">
    <text evidence="10">Lacks conserved residue(s) required for the propagation of feature annotation.</text>
</comment>
<dbReference type="InterPro" id="IPR018022">
    <property type="entry name" value="IPT"/>
</dbReference>
<dbReference type="STRING" id="229921.ADN01_12660"/>
<evidence type="ECO:0000256" key="7">
    <source>
        <dbReference type="ARBA" id="ARBA00022840"/>
    </source>
</evidence>
<comment type="function">
    <text evidence="2 10 12">Catalyzes the transfer of a dimethylallyl group onto the adenine at position 37 in tRNAs that read codons beginning with uridine, leading to the formation of N6-(dimethylallyl)adenosine (i(6)A).</text>
</comment>
<dbReference type="PATRIC" id="fig|229921.5.peg.1929"/>
<reference evidence="14 15" key="1">
    <citation type="submission" date="2015-07" db="EMBL/GenBank/DDBJ databases">
        <title>Genome sequence of Levilinea saccharolytica DSM 16555.</title>
        <authorList>
            <person name="Hemp J."/>
            <person name="Ward L.M."/>
            <person name="Pace L.A."/>
            <person name="Fischer W.W."/>
        </authorList>
    </citation>
    <scope>NUCLEOTIDE SEQUENCE [LARGE SCALE GENOMIC DNA]</scope>
    <source>
        <strain evidence="14 15">KIBI-1</strain>
    </source>
</reference>
<feature type="region of interest" description="Interaction with substrate tRNA" evidence="10">
    <location>
        <begin position="38"/>
        <end position="41"/>
    </location>
</feature>
<organism evidence="14 15">
    <name type="scientific">Levilinea saccharolytica</name>
    <dbReference type="NCBI Taxonomy" id="229921"/>
    <lineage>
        <taxon>Bacteria</taxon>
        <taxon>Bacillati</taxon>
        <taxon>Chloroflexota</taxon>
        <taxon>Anaerolineae</taxon>
        <taxon>Anaerolineales</taxon>
        <taxon>Anaerolineaceae</taxon>
        <taxon>Levilinea</taxon>
    </lineage>
</organism>
<dbReference type="PANTHER" id="PTHR11088">
    <property type="entry name" value="TRNA DIMETHYLALLYLTRANSFERASE"/>
    <property type="match status" value="1"/>
</dbReference>
<dbReference type="OrthoDB" id="9776390at2"/>
<dbReference type="Pfam" id="PF01715">
    <property type="entry name" value="IPPT"/>
    <property type="match status" value="1"/>
</dbReference>
<dbReference type="NCBIfam" id="TIGR00174">
    <property type="entry name" value="miaA"/>
    <property type="match status" value="1"/>
</dbReference>
<keyword evidence="6 10" id="KW-0547">Nucleotide-binding</keyword>
<dbReference type="EMBL" id="LGCM01000043">
    <property type="protein sequence ID" value="KPL80107.1"/>
    <property type="molecule type" value="Genomic_DNA"/>
</dbReference>
<keyword evidence="7 10" id="KW-0067">ATP-binding</keyword>
<accession>A0A0P6XU72</accession>
<dbReference type="InterPro" id="IPR027417">
    <property type="entry name" value="P-loop_NTPase"/>
</dbReference>
<dbReference type="InterPro" id="IPR039657">
    <property type="entry name" value="Dimethylallyltransferase"/>
</dbReference>
<evidence type="ECO:0000256" key="11">
    <source>
        <dbReference type="RuleBase" id="RU003783"/>
    </source>
</evidence>
<protein>
    <recommendedName>
        <fullName evidence="10">tRNA dimethylallyltransferase</fullName>
        <ecNumber evidence="10">2.5.1.75</ecNumber>
    </recommendedName>
    <alternativeName>
        <fullName evidence="10">Dimethylallyl diphosphate:tRNA dimethylallyltransferase</fullName>
        <shortName evidence="10">DMAPP:tRNA dimethylallyltransferase</shortName>
        <shortName evidence="10">DMATase</shortName>
    </alternativeName>
    <alternativeName>
        <fullName evidence="10">Isopentenyl-diphosphate:tRNA isopentenyltransferase</fullName>
        <shortName evidence="10">IPP transferase</shortName>
        <shortName evidence="10">IPPT</shortName>
        <shortName evidence="10">IPTase</shortName>
    </alternativeName>
</protein>
<evidence type="ECO:0000256" key="9">
    <source>
        <dbReference type="ARBA" id="ARBA00049563"/>
    </source>
</evidence>